<dbReference type="SUPFAM" id="SSF82199">
    <property type="entry name" value="SET domain"/>
    <property type="match status" value="1"/>
</dbReference>
<dbReference type="SMART" id="SM00317">
    <property type="entry name" value="SET"/>
    <property type="match status" value="1"/>
</dbReference>
<organism evidence="5 6">
    <name type="scientific">Candidatus Sungbacteria bacterium RIFCSPHIGHO2_01_FULL_47_32</name>
    <dbReference type="NCBI Taxonomy" id="1802264"/>
    <lineage>
        <taxon>Bacteria</taxon>
        <taxon>Candidatus Sungiibacteriota</taxon>
    </lineage>
</organism>
<dbReference type="PROSITE" id="PS50868">
    <property type="entry name" value="POST_SET"/>
    <property type="match status" value="1"/>
</dbReference>
<dbReference type="PROSITE" id="PS50280">
    <property type="entry name" value="SET"/>
    <property type="match status" value="1"/>
</dbReference>
<dbReference type="InterPro" id="IPR003616">
    <property type="entry name" value="Post-SET_dom"/>
</dbReference>
<evidence type="ECO:0000256" key="1">
    <source>
        <dbReference type="ARBA" id="ARBA00022679"/>
    </source>
</evidence>
<keyword evidence="1" id="KW-0808">Transferase</keyword>
<dbReference type="Proteomes" id="UP000177152">
    <property type="component" value="Unassembled WGS sequence"/>
</dbReference>
<accession>A0A1G2K7J1</accession>
<dbReference type="AlphaFoldDB" id="A0A1G2K7J1"/>
<gene>
    <name evidence="5" type="ORF">A2633_03565</name>
</gene>
<dbReference type="GO" id="GO:0016740">
    <property type="term" value="F:transferase activity"/>
    <property type="evidence" value="ECO:0007669"/>
    <property type="project" value="UniProtKB-KW"/>
</dbReference>
<dbReference type="InterPro" id="IPR001214">
    <property type="entry name" value="SET_dom"/>
</dbReference>
<evidence type="ECO:0000313" key="6">
    <source>
        <dbReference type="Proteomes" id="UP000177152"/>
    </source>
</evidence>
<evidence type="ECO:0008006" key="7">
    <source>
        <dbReference type="Google" id="ProtNLM"/>
    </source>
</evidence>
<sequence>MAKQYLQRTWVSPKLTPGKSSIHGDGVFAKKQIIRGEKLMVFGGALISKEQVLSGSYRSRSIWIVSPNHYLALPNSNTKESLDEDLNHSCDANAWLIDEVTLVAKRDIAPGEEITLDQGTWNFEDNAYTDNKEPCSCGTKTCRKILTENDWEIPSIQEKYKGHFHPIVEGLISKR</sequence>
<dbReference type="InterPro" id="IPR046341">
    <property type="entry name" value="SET_dom_sf"/>
</dbReference>
<reference evidence="5 6" key="1">
    <citation type="journal article" date="2016" name="Nat. Commun.">
        <title>Thousands of microbial genomes shed light on interconnected biogeochemical processes in an aquifer system.</title>
        <authorList>
            <person name="Anantharaman K."/>
            <person name="Brown C.T."/>
            <person name="Hug L.A."/>
            <person name="Sharon I."/>
            <person name="Castelle C.J."/>
            <person name="Probst A.J."/>
            <person name="Thomas B.C."/>
            <person name="Singh A."/>
            <person name="Wilkins M.J."/>
            <person name="Karaoz U."/>
            <person name="Brodie E.L."/>
            <person name="Williams K.H."/>
            <person name="Hubbard S.S."/>
            <person name="Banfield J.F."/>
        </authorList>
    </citation>
    <scope>NUCLEOTIDE SEQUENCE [LARGE SCALE GENOMIC DNA]</scope>
</reference>
<feature type="domain" description="SET" evidence="3">
    <location>
        <begin position="13"/>
        <end position="119"/>
    </location>
</feature>
<evidence type="ECO:0000259" key="3">
    <source>
        <dbReference type="PROSITE" id="PS50280"/>
    </source>
</evidence>
<evidence type="ECO:0000256" key="2">
    <source>
        <dbReference type="ARBA" id="ARBA00022691"/>
    </source>
</evidence>
<protein>
    <recommendedName>
        <fullName evidence="7">SET domain-containing protein</fullName>
    </recommendedName>
</protein>
<comment type="caution">
    <text evidence="5">The sequence shown here is derived from an EMBL/GenBank/DDBJ whole genome shotgun (WGS) entry which is preliminary data.</text>
</comment>
<dbReference type="Gene3D" id="2.170.270.10">
    <property type="entry name" value="SET domain"/>
    <property type="match status" value="1"/>
</dbReference>
<feature type="domain" description="Post-SET" evidence="4">
    <location>
        <begin position="131"/>
        <end position="147"/>
    </location>
</feature>
<proteinExistence type="predicted"/>
<evidence type="ECO:0000313" key="5">
    <source>
        <dbReference type="EMBL" id="OGZ94541.1"/>
    </source>
</evidence>
<dbReference type="EMBL" id="MHQC01000033">
    <property type="protein sequence ID" value="OGZ94541.1"/>
    <property type="molecule type" value="Genomic_DNA"/>
</dbReference>
<name>A0A1G2K7J1_9BACT</name>
<dbReference type="Pfam" id="PF00856">
    <property type="entry name" value="SET"/>
    <property type="match status" value="1"/>
</dbReference>
<evidence type="ECO:0000259" key="4">
    <source>
        <dbReference type="PROSITE" id="PS50868"/>
    </source>
</evidence>
<keyword evidence="2" id="KW-0949">S-adenosyl-L-methionine</keyword>